<dbReference type="EMBL" id="UYRT01092614">
    <property type="protein sequence ID" value="VDN38250.1"/>
    <property type="molecule type" value="Genomic_DNA"/>
</dbReference>
<evidence type="ECO:0000313" key="2">
    <source>
        <dbReference type="Proteomes" id="UP000271098"/>
    </source>
</evidence>
<organism evidence="3">
    <name type="scientific">Gongylonema pulchrum</name>
    <dbReference type="NCBI Taxonomy" id="637853"/>
    <lineage>
        <taxon>Eukaryota</taxon>
        <taxon>Metazoa</taxon>
        <taxon>Ecdysozoa</taxon>
        <taxon>Nematoda</taxon>
        <taxon>Chromadorea</taxon>
        <taxon>Rhabditida</taxon>
        <taxon>Spirurina</taxon>
        <taxon>Spiruromorpha</taxon>
        <taxon>Spiruroidea</taxon>
        <taxon>Gongylonematidae</taxon>
        <taxon>Gongylonema</taxon>
    </lineage>
</organism>
<reference evidence="1 2" key="2">
    <citation type="submission" date="2018-11" db="EMBL/GenBank/DDBJ databases">
        <authorList>
            <consortium name="Pathogen Informatics"/>
        </authorList>
    </citation>
    <scope>NUCLEOTIDE SEQUENCE [LARGE SCALE GENOMIC DNA]</scope>
</reference>
<protein>
    <submittedName>
        <fullName evidence="3">Leguminosin group486 secreted peptide</fullName>
    </submittedName>
</protein>
<reference evidence="3" key="1">
    <citation type="submission" date="2016-06" db="UniProtKB">
        <authorList>
            <consortium name="WormBaseParasite"/>
        </authorList>
    </citation>
    <scope>IDENTIFICATION</scope>
</reference>
<keyword evidence="2" id="KW-1185">Reference proteome</keyword>
<evidence type="ECO:0000313" key="3">
    <source>
        <dbReference type="WBParaSite" id="GPUH_0002146801-mRNA-1"/>
    </source>
</evidence>
<gene>
    <name evidence="1" type="ORF">GPUH_LOCUS21442</name>
</gene>
<evidence type="ECO:0000313" key="1">
    <source>
        <dbReference type="EMBL" id="VDN38250.1"/>
    </source>
</evidence>
<accession>A0A183EKF0</accession>
<proteinExistence type="predicted"/>
<name>A0A183EKF0_9BILA</name>
<dbReference type="AlphaFoldDB" id="A0A183EKF0"/>
<dbReference type="OrthoDB" id="5789733at2759"/>
<dbReference type="Proteomes" id="UP000271098">
    <property type="component" value="Unassembled WGS sequence"/>
</dbReference>
<dbReference type="WBParaSite" id="GPUH_0002146801-mRNA-1">
    <property type="protein sequence ID" value="GPUH_0002146801-mRNA-1"/>
    <property type="gene ID" value="GPUH_0002146801"/>
</dbReference>
<sequence length="140" mass="15315">MGAVGHVSYCIIYNVLVVVITLVTETYAYAANEELGTVFIPGAAFSQMDVAKLDSDMAVGDSVIVSVRSQAPRRGCNWIALTASKLSPLNFPPTVDNNVNHIRIQRGRVIYRSDCLHIVLPRWTVQLVKHSGVLKFAACI</sequence>